<dbReference type="InterPro" id="IPR007219">
    <property type="entry name" value="XnlR_reg_dom"/>
</dbReference>
<dbReference type="GO" id="GO:0008270">
    <property type="term" value="F:zinc ion binding"/>
    <property type="evidence" value="ECO:0007669"/>
    <property type="project" value="InterPro"/>
</dbReference>
<evidence type="ECO:0000256" key="1">
    <source>
        <dbReference type="ARBA" id="ARBA00022723"/>
    </source>
</evidence>
<keyword evidence="4" id="KW-0238">DNA-binding</keyword>
<name>Q2UP28_ASPOR</name>
<dbReference type="GO" id="GO:0000981">
    <property type="term" value="F:DNA-binding transcription factor activity, RNA polymerase II-specific"/>
    <property type="evidence" value="ECO:0007669"/>
    <property type="project" value="InterPro"/>
</dbReference>
<dbReference type="EMBL" id="AP007154">
    <property type="protein sequence ID" value="BAE56687.1"/>
    <property type="molecule type" value="Genomic_DNA"/>
</dbReference>
<dbReference type="PROSITE" id="PS50048">
    <property type="entry name" value="ZN2_CY6_FUNGAL_2"/>
    <property type="match status" value="1"/>
</dbReference>
<dbReference type="CDD" id="cd00067">
    <property type="entry name" value="GAL4"/>
    <property type="match status" value="1"/>
</dbReference>
<accession>Q2UP28</accession>
<feature type="domain" description="Zn(2)-C6 fungal-type" evidence="7">
    <location>
        <begin position="16"/>
        <end position="45"/>
    </location>
</feature>
<protein>
    <submittedName>
        <fullName evidence="8">DNA, SC001</fullName>
    </submittedName>
</protein>
<keyword evidence="3" id="KW-0805">Transcription regulation</keyword>
<dbReference type="EMBL" id="BA000050">
    <property type="protein sequence ID" value="BAE56687.1"/>
    <property type="molecule type" value="Genomic_DNA"/>
</dbReference>
<dbReference type="PANTHER" id="PTHR47660">
    <property type="entry name" value="TRANSCRIPTION FACTOR WITH C2H2 AND ZN(2)-CYS(6) DNA BINDING DOMAIN (EUROFUNG)-RELATED-RELATED"/>
    <property type="match status" value="1"/>
</dbReference>
<dbReference type="Pfam" id="PF04082">
    <property type="entry name" value="Fungal_trans"/>
    <property type="match status" value="1"/>
</dbReference>
<organism evidence="8 9">
    <name type="scientific">Aspergillus oryzae (strain ATCC 42149 / RIB 40)</name>
    <name type="common">Yellow koji mold</name>
    <dbReference type="NCBI Taxonomy" id="510516"/>
    <lineage>
        <taxon>Eukaryota</taxon>
        <taxon>Fungi</taxon>
        <taxon>Dikarya</taxon>
        <taxon>Ascomycota</taxon>
        <taxon>Pezizomycotina</taxon>
        <taxon>Eurotiomycetes</taxon>
        <taxon>Eurotiomycetidae</taxon>
        <taxon>Eurotiales</taxon>
        <taxon>Aspergillaceae</taxon>
        <taxon>Aspergillus</taxon>
        <taxon>Aspergillus subgen. Circumdati</taxon>
    </lineage>
</organism>
<reference evidence="8 9" key="1">
    <citation type="journal article" date="2005" name="Nature">
        <title>Genome sequencing and analysis of Aspergillus oryzae.</title>
        <authorList>
            <person name="Machida M."/>
            <person name="Asai K."/>
            <person name="Sano M."/>
            <person name="Tanaka T."/>
            <person name="Kumagai T."/>
            <person name="Terai G."/>
            <person name="Kusumoto K."/>
            <person name="Arima T."/>
            <person name="Akita O."/>
            <person name="Kashiwagi Y."/>
            <person name="Abe K."/>
            <person name="Gomi K."/>
            <person name="Horiuchi H."/>
            <person name="Kitamoto K."/>
            <person name="Kobayashi T."/>
            <person name="Takeuchi M."/>
            <person name="Denning D.W."/>
            <person name="Galagan J.E."/>
            <person name="Nierman W.C."/>
            <person name="Yu J."/>
            <person name="Archer D.B."/>
            <person name="Bennett J.W."/>
            <person name="Bhatnagar D."/>
            <person name="Cleveland T.E."/>
            <person name="Fedorova N.D."/>
            <person name="Gotoh O."/>
            <person name="Horikawa H."/>
            <person name="Hosoyama A."/>
            <person name="Ichinomiya M."/>
            <person name="Igarashi R."/>
            <person name="Iwashita K."/>
            <person name="Juvvadi P.R."/>
            <person name="Kato M."/>
            <person name="Kato Y."/>
            <person name="Kin T."/>
            <person name="Kokubun A."/>
            <person name="Maeda H."/>
            <person name="Maeyama N."/>
            <person name="Maruyama J."/>
            <person name="Nagasaki H."/>
            <person name="Nakajima T."/>
            <person name="Oda K."/>
            <person name="Okada K."/>
            <person name="Paulsen I."/>
            <person name="Sakamoto K."/>
            <person name="Sawano T."/>
            <person name="Takahashi M."/>
            <person name="Takase K."/>
            <person name="Terabayashi Y."/>
            <person name="Wortman J."/>
            <person name="Yamada O."/>
            <person name="Yamagata Y."/>
            <person name="Anazawa H."/>
            <person name="Hata Y."/>
            <person name="Koide Y."/>
            <person name="Komori T."/>
            <person name="Koyama Y."/>
            <person name="Minetoki T."/>
            <person name="Suharnan S."/>
            <person name="Tanaka A."/>
            <person name="Isono K."/>
            <person name="Kuhara S."/>
            <person name="Ogasawara N."/>
            <person name="Kikuchi H."/>
        </authorList>
    </citation>
    <scope>NUCLEOTIDE SEQUENCE [LARGE SCALE GENOMIC DNA]</scope>
    <source>
        <strain evidence="9">ATCC 42149 / RIB 40</strain>
    </source>
</reference>
<dbReference type="Gene3D" id="4.10.240.10">
    <property type="entry name" value="Zn(2)-C6 fungal-type DNA-binding domain"/>
    <property type="match status" value="1"/>
</dbReference>
<dbReference type="SUPFAM" id="SSF57701">
    <property type="entry name" value="Zn2/Cys6 DNA-binding domain"/>
    <property type="match status" value="1"/>
</dbReference>
<dbReference type="GO" id="GO:0003677">
    <property type="term" value="F:DNA binding"/>
    <property type="evidence" value="ECO:0007669"/>
    <property type="project" value="UniProtKB-KW"/>
</dbReference>
<dbReference type="InterPro" id="IPR001138">
    <property type="entry name" value="Zn2Cys6_DnaBD"/>
</dbReference>
<sequence length="337" mass="38228">MRQIHGVNRPTHIKHACAHCRKTKSRCQGDPPCSECLRRGIHCSLDRQVEALSPPTSGLNIPPSSAGRSEPRRRFLNLYFEKFNPYWLLIHRGSFDEDIEAPFLVQAMIVIGMWMSDEPNARSAAIDLHNTLASAIGQQREAWDVSAKEDIDGASWPIPTYQGILLHIIFALVNAGAGNLGIDLKPSLSRTNTDLLNSLVGSCKRLDMLYYPSILARYSQRDSRPYIWLGIEETKRFNLALYRVYRAASVVGKRADDADTHARLTARDLRFPFPTHTRLWKTMSMAEWGSAAGRGVFDHLLDDTMEEMWISRAHEALGIDWELEIDSDIRLSSNRRI</sequence>
<dbReference type="Pfam" id="PF00172">
    <property type="entry name" value="Zn_clus"/>
    <property type="match status" value="1"/>
</dbReference>
<dbReference type="PROSITE" id="PS00463">
    <property type="entry name" value="ZN2_CY6_FUNGAL_1"/>
    <property type="match status" value="1"/>
</dbReference>
<dbReference type="KEGG" id="aor:AO090001000137"/>
<dbReference type="PANTHER" id="PTHR47660:SF7">
    <property type="entry name" value="TRANSCRIPTION FACTOR WITH C2H2 AND ZN(2)-CYS(6) DNA BINDING DOMAIN (EUROFUNG)"/>
    <property type="match status" value="1"/>
</dbReference>
<evidence type="ECO:0000256" key="2">
    <source>
        <dbReference type="ARBA" id="ARBA00022833"/>
    </source>
</evidence>
<evidence type="ECO:0000313" key="8">
    <source>
        <dbReference type="EMBL" id="BAE56687.1"/>
    </source>
</evidence>
<dbReference type="VEuPathDB" id="FungiDB:AO090001000137"/>
<dbReference type="GeneID" id="5990660"/>
<dbReference type="Proteomes" id="UP000006564">
    <property type="component" value="Chromosome 2"/>
</dbReference>
<evidence type="ECO:0000256" key="6">
    <source>
        <dbReference type="ARBA" id="ARBA00023242"/>
    </source>
</evidence>
<evidence type="ECO:0000259" key="7">
    <source>
        <dbReference type="PROSITE" id="PS50048"/>
    </source>
</evidence>
<keyword evidence="1" id="KW-0479">Metal-binding</keyword>
<keyword evidence="2" id="KW-0862">Zinc</keyword>
<dbReference type="HOGENOM" id="CLU_037785_0_0_1"/>
<dbReference type="InterPro" id="IPR036864">
    <property type="entry name" value="Zn2-C6_fun-type_DNA-bd_sf"/>
</dbReference>
<evidence type="ECO:0000313" key="9">
    <source>
        <dbReference type="Proteomes" id="UP000006564"/>
    </source>
</evidence>
<evidence type="ECO:0000256" key="4">
    <source>
        <dbReference type="ARBA" id="ARBA00023125"/>
    </source>
</evidence>
<dbReference type="OMA" id="REAWDVS"/>
<keyword evidence="9" id="KW-1185">Reference proteome</keyword>
<dbReference type="AlphaFoldDB" id="Q2UP28"/>
<dbReference type="GO" id="GO:0009893">
    <property type="term" value="P:positive regulation of metabolic process"/>
    <property type="evidence" value="ECO:0007669"/>
    <property type="project" value="UniProtKB-ARBA"/>
</dbReference>
<dbReference type="SMART" id="SM00066">
    <property type="entry name" value="GAL4"/>
    <property type="match status" value="1"/>
</dbReference>
<keyword evidence="6" id="KW-0539">Nucleus</keyword>
<keyword evidence="5" id="KW-0804">Transcription</keyword>
<gene>
    <name evidence="8" type="ORF">AO090001000137</name>
</gene>
<evidence type="ECO:0000256" key="5">
    <source>
        <dbReference type="ARBA" id="ARBA00023163"/>
    </source>
</evidence>
<dbReference type="RefSeq" id="XP_023089524.1">
    <property type="nucleotide sequence ID" value="XM_023234395.1"/>
</dbReference>
<proteinExistence type="predicted"/>
<evidence type="ECO:0000256" key="3">
    <source>
        <dbReference type="ARBA" id="ARBA00023015"/>
    </source>
</evidence>
<dbReference type="GO" id="GO:0006351">
    <property type="term" value="P:DNA-templated transcription"/>
    <property type="evidence" value="ECO:0007669"/>
    <property type="project" value="InterPro"/>
</dbReference>